<comment type="caution">
    <text evidence="2">The sequence shown here is derived from an EMBL/GenBank/DDBJ whole genome shotgun (WGS) entry which is preliminary data.</text>
</comment>
<dbReference type="InterPro" id="IPR015002">
    <property type="entry name" value="T6SS_Tdi1_C"/>
</dbReference>
<dbReference type="RefSeq" id="WP_105052264.1">
    <property type="nucleotide sequence ID" value="NZ_BMYG01000002.1"/>
</dbReference>
<dbReference type="EMBL" id="MSCH01000003">
    <property type="protein sequence ID" value="PQJ53766.1"/>
    <property type="molecule type" value="Genomic_DNA"/>
</dbReference>
<dbReference type="Proteomes" id="UP000239007">
    <property type="component" value="Unassembled WGS sequence"/>
</dbReference>
<gene>
    <name evidence="2" type="ORF">BTO11_08895</name>
</gene>
<accession>A0A2S7UUV0</accession>
<organism evidence="2 3">
    <name type="scientific">Psychrosphaera saromensis</name>
    <dbReference type="NCBI Taxonomy" id="716813"/>
    <lineage>
        <taxon>Bacteria</taxon>
        <taxon>Pseudomonadati</taxon>
        <taxon>Pseudomonadota</taxon>
        <taxon>Gammaproteobacteria</taxon>
        <taxon>Alteromonadales</taxon>
        <taxon>Pseudoalteromonadaceae</taxon>
        <taxon>Psychrosphaera</taxon>
    </lineage>
</organism>
<name>A0A2S7UUV0_9GAMM</name>
<evidence type="ECO:0000259" key="1">
    <source>
        <dbReference type="Pfam" id="PF08906"/>
    </source>
</evidence>
<dbReference type="OrthoDB" id="6884403at2"/>
<proteinExistence type="predicted"/>
<dbReference type="AlphaFoldDB" id="A0A2S7UUV0"/>
<protein>
    <recommendedName>
        <fullName evidence="1">T6SS immunity protein Tdi1 C-terminal domain-containing protein</fullName>
    </recommendedName>
</protein>
<feature type="domain" description="T6SS immunity protein Tdi1 C-terminal" evidence="1">
    <location>
        <begin position="71"/>
        <end position="134"/>
    </location>
</feature>
<reference evidence="2 3" key="1">
    <citation type="submission" date="2016-12" db="EMBL/GenBank/DDBJ databases">
        <title>Diversity of luminous bacteria.</title>
        <authorList>
            <person name="Yoshizawa S."/>
            <person name="Kogure K."/>
        </authorList>
    </citation>
    <scope>NUCLEOTIDE SEQUENCE [LARGE SCALE GENOMIC DNA]</scope>
    <source>
        <strain evidence="2 3">SA4-48</strain>
    </source>
</reference>
<sequence length="139" mass="16023">MYHFLEEEKGKDWLDEWASITGDFDQIKAYTDLGDVFLVNSQTNEIGLLMTMANNFHEMGFTDWNEFQEVVMSNPNFQEDVVQKSFIYKVKEHCGELGDYEVYIPTPYPCLGGSGEPETHKKGDLWVYLAISSQTFAKI</sequence>
<dbReference type="Pfam" id="PF08906">
    <property type="entry name" value="T6SS_Tdi1_C"/>
    <property type="match status" value="1"/>
</dbReference>
<evidence type="ECO:0000313" key="3">
    <source>
        <dbReference type="Proteomes" id="UP000239007"/>
    </source>
</evidence>
<keyword evidence="3" id="KW-1185">Reference proteome</keyword>
<evidence type="ECO:0000313" key="2">
    <source>
        <dbReference type="EMBL" id="PQJ53766.1"/>
    </source>
</evidence>